<keyword evidence="9" id="KW-1185">Reference proteome</keyword>
<evidence type="ECO:0000256" key="6">
    <source>
        <dbReference type="SAM" id="MobiDB-lite"/>
    </source>
</evidence>
<dbReference type="GO" id="GO:0003700">
    <property type="term" value="F:DNA-binding transcription factor activity"/>
    <property type="evidence" value="ECO:0007669"/>
    <property type="project" value="InterPro"/>
</dbReference>
<accession>A0A6A6M1H2</accession>
<dbReference type="InterPro" id="IPR036576">
    <property type="entry name" value="WRKY_dom_sf"/>
</dbReference>
<evidence type="ECO:0000256" key="1">
    <source>
        <dbReference type="ARBA" id="ARBA00004123"/>
    </source>
</evidence>
<evidence type="ECO:0000256" key="3">
    <source>
        <dbReference type="ARBA" id="ARBA00023125"/>
    </source>
</evidence>
<feature type="domain" description="WRKY" evidence="7">
    <location>
        <begin position="169"/>
        <end position="231"/>
    </location>
</feature>
<keyword evidence="3" id="KW-0238">DNA-binding</keyword>
<dbReference type="PANTHER" id="PTHR32096:SF146">
    <property type="entry name" value="WRKY TRANSCRIPTION FACTOR 19-RELATED"/>
    <property type="match status" value="1"/>
</dbReference>
<sequence length="335" mass="37623">MDEFFSLILQGIKLAKDLEPILQNLATHHHRDMLSKLDEIIRVFISAKERLINTHYHQDPSQMLFRELQQQTQIDPRLQEYWLSTKMMEAFQSQLTAERISSSSGLENKQATSGMQMGSGDLAMELGGRDVQAMASSSTQRPRRRKDDAENETVRVPAPRMGNTEIPPEDGYTWRKYGQKEILGAKFPRSYYRCTHQKLYQCPAKKQVQRLDDDPYTFEITYRSDHTCHMSATAPSVRPPPPPPEITQEMIRTMVAQPPVPWLEFSLGGGGGGGSSGSSMAGAGPSTVRYGKEVEYPVADMADVMFNSGSSSSNSMELIFTSMEDKWEAGGDKKN</sequence>
<dbReference type="GO" id="GO:0005634">
    <property type="term" value="C:nucleus"/>
    <property type="evidence" value="ECO:0007669"/>
    <property type="project" value="UniProtKB-SubCell"/>
</dbReference>
<keyword evidence="5" id="KW-0539">Nucleus</keyword>
<keyword evidence="2" id="KW-0805">Transcription regulation</keyword>
<dbReference type="Pfam" id="PF03106">
    <property type="entry name" value="WRKY"/>
    <property type="match status" value="1"/>
</dbReference>
<dbReference type="GO" id="GO:0000976">
    <property type="term" value="F:transcription cis-regulatory region binding"/>
    <property type="evidence" value="ECO:0007669"/>
    <property type="project" value="TreeGrafter"/>
</dbReference>
<evidence type="ECO:0000256" key="4">
    <source>
        <dbReference type="ARBA" id="ARBA00023163"/>
    </source>
</evidence>
<dbReference type="Proteomes" id="UP000467840">
    <property type="component" value="Chromosome 9"/>
</dbReference>
<dbReference type="EMBL" id="JAAGAX010000008">
    <property type="protein sequence ID" value="KAF2305779.1"/>
    <property type="molecule type" value="Genomic_DNA"/>
</dbReference>
<organism evidence="8 9">
    <name type="scientific">Hevea brasiliensis</name>
    <name type="common">Para rubber tree</name>
    <name type="synonym">Siphonia brasiliensis</name>
    <dbReference type="NCBI Taxonomy" id="3981"/>
    <lineage>
        <taxon>Eukaryota</taxon>
        <taxon>Viridiplantae</taxon>
        <taxon>Streptophyta</taxon>
        <taxon>Embryophyta</taxon>
        <taxon>Tracheophyta</taxon>
        <taxon>Spermatophyta</taxon>
        <taxon>Magnoliopsida</taxon>
        <taxon>eudicotyledons</taxon>
        <taxon>Gunneridae</taxon>
        <taxon>Pentapetalae</taxon>
        <taxon>rosids</taxon>
        <taxon>fabids</taxon>
        <taxon>Malpighiales</taxon>
        <taxon>Euphorbiaceae</taxon>
        <taxon>Crotonoideae</taxon>
        <taxon>Micrandreae</taxon>
        <taxon>Hevea</taxon>
    </lineage>
</organism>
<dbReference type="SUPFAM" id="SSF118290">
    <property type="entry name" value="WRKY DNA-binding domain"/>
    <property type="match status" value="1"/>
</dbReference>
<dbReference type="InterPro" id="IPR044810">
    <property type="entry name" value="WRKY_plant"/>
</dbReference>
<dbReference type="InterPro" id="IPR003657">
    <property type="entry name" value="WRKY_dom"/>
</dbReference>
<dbReference type="PANTHER" id="PTHR32096">
    <property type="entry name" value="WRKY TRANSCRIPTION FACTOR 30-RELATED-RELATED"/>
    <property type="match status" value="1"/>
</dbReference>
<dbReference type="SMART" id="SM00774">
    <property type="entry name" value="WRKY"/>
    <property type="match status" value="1"/>
</dbReference>
<name>A0A6A6M1H2_HEVBR</name>
<evidence type="ECO:0000256" key="5">
    <source>
        <dbReference type="ARBA" id="ARBA00023242"/>
    </source>
</evidence>
<keyword evidence="4" id="KW-0804">Transcription</keyword>
<comment type="subcellular location">
    <subcellularLocation>
        <location evidence="1">Nucleus</location>
    </subcellularLocation>
</comment>
<proteinExistence type="predicted"/>
<gene>
    <name evidence="8" type="ORF">GH714_008157</name>
</gene>
<dbReference type="PROSITE" id="PS50811">
    <property type="entry name" value="WRKY"/>
    <property type="match status" value="1"/>
</dbReference>
<protein>
    <recommendedName>
        <fullName evidence="7">WRKY domain-containing protein</fullName>
    </recommendedName>
</protein>
<comment type="caution">
    <text evidence="8">The sequence shown here is derived from an EMBL/GenBank/DDBJ whole genome shotgun (WGS) entry which is preliminary data.</text>
</comment>
<evidence type="ECO:0000259" key="7">
    <source>
        <dbReference type="PROSITE" id="PS50811"/>
    </source>
</evidence>
<feature type="region of interest" description="Disordered" evidence="6">
    <location>
        <begin position="100"/>
        <end position="153"/>
    </location>
</feature>
<reference evidence="8 9" key="1">
    <citation type="journal article" date="2020" name="Mol. Plant">
        <title>The Chromosome-Based Rubber Tree Genome Provides New Insights into Spurge Genome Evolution and Rubber Biosynthesis.</title>
        <authorList>
            <person name="Liu J."/>
            <person name="Shi C."/>
            <person name="Shi C.C."/>
            <person name="Li W."/>
            <person name="Zhang Q.J."/>
            <person name="Zhang Y."/>
            <person name="Li K."/>
            <person name="Lu H.F."/>
            <person name="Shi C."/>
            <person name="Zhu S.T."/>
            <person name="Xiao Z.Y."/>
            <person name="Nan H."/>
            <person name="Yue Y."/>
            <person name="Zhu X.G."/>
            <person name="Wu Y."/>
            <person name="Hong X.N."/>
            <person name="Fan G.Y."/>
            <person name="Tong Y."/>
            <person name="Zhang D."/>
            <person name="Mao C.L."/>
            <person name="Liu Y.L."/>
            <person name="Hao S.J."/>
            <person name="Liu W.Q."/>
            <person name="Lv M.Q."/>
            <person name="Zhang H.B."/>
            <person name="Liu Y."/>
            <person name="Hu-Tang G.R."/>
            <person name="Wang J.P."/>
            <person name="Wang J.H."/>
            <person name="Sun Y.H."/>
            <person name="Ni S.B."/>
            <person name="Chen W.B."/>
            <person name="Zhang X.C."/>
            <person name="Jiao Y.N."/>
            <person name="Eichler E.E."/>
            <person name="Li G.H."/>
            <person name="Liu X."/>
            <person name="Gao L.Z."/>
        </authorList>
    </citation>
    <scope>NUCLEOTIDE SEQUENCE [LARGE SCALE GENOMIC DNA]</scope>
    <source>
        <strain evidence="9">cv. GT1</strain>
        <tissue evidence="8">Leaf</tissue>
    </source>
</reference>
<dbReference type="Gene3D" id="2.20.25.80">
    <property type="entry name" value="WRKY domain"/>
    <property type="match status" value="1"/>
</dbReference>
<dbReference type="AlphaFoldDB" id="A0A6A6M1H2"/>
<evidence type="ECO:0000313" key="8">
    <source>
        <dbReference type="EMBL" id="KAF2305779.1"/>
    </source>
</evidence>
<feature type="compositionally biased region" description="Polar residues" evidence="6">
    <location>
        <begin position="100"/>
        <end position="116"/>
    </location>
</feature>
<evidence type="ECO:0000313" key="9">
    <source>
        <dbReference type="Proteomes" id="UP000467840"/>
    </source>
</evidence>
<evidence type="ECO:0000256" key="2">
    <source>
        <dbReference type="ARBA" id="ARBA00023015"/>
    </source>
</evidence>